<dbReference type="GO" id="GO:0005524">
    <property type="term" value="F:ATP binding"/>
    <property type="evidence" value="ECO:0007669"/>
    <property type="project" value="UniProtKB-KW"/>
</dbReference>
<dbReference type="STRING" id="451379.A0A0N5APF8"/>
<dbReference type="GO" id="GO:0005829">
    <property type="term" value="C:cytosol"/>
    <property type="evidence" value="ECO:0007669"/>
    <property type="project" value="TreeGrafter"/>
</dbReference>
<dbReference type="Pfam" id="PF00004">
    <property type="entry name" value="AAA"/>
    <property type="match status" value="1"/>
</dbReference>
<sequence>MMEQIKVPLLTQSDRYKVLTMDIGNEADSKDLWEITCQTQVMLLIPKVSWDDIGGLEEVKAILQEAVNCMLSEKGYKKSGIILYGPPGCGKTLLAKAVANQFSFPILNIKGPELFNKFVGESESNIRKVFKNARQVAPCVMFFDELDALVPNRGRSSEFGGVCDRIVSQFLTEMDDILEENVLVLGATNRLDLLDPSLLVPGRFERTILVSTGCDVTSCLSILRAASRKITFTNDVDLLKIAEFCSKWASGADLHSLVSQGVLDAIRDYIQQNAGEDAEDSHTVIVSQKNLIHALKEVSKKNRVSYYFCKFTFCSLADDGYQFLYIL</sequence>
<evidence type="ECO:0000313" key="5">
    <source>
        <dbReference type="Proteomes" id="UP000046393"/>
    </source>
</evidence>
<dbReference type="FunFam" id="3.40.50.300:FF:001025">
    <property type="entry name" value="ATPase family, AAA domain-containing 2B"/>
    <property type="match status" value="1"/>
</dbReference>
<organism evidence="5 6">
    <name type="scientific">Syphacia muris</name>
    <dbReference type="NCBI Taxonomy" id="451379"/>
    <lineage>
        <taxon>Eukaryota</taxon>
        <taxon>Metazoa</taxon>
        <taxon>Ecdysozoa</taxon>
        <taxon>Nematoda</taxon>
        <taxon>Chromadorea</taxon>
        <taxon>Rhabditida</taxon>
        <taxon>Spirurina</taxon>
        <taxon>Oxyuridomorpha</taxon>
        <taxon>Oxyuroidea</taxon>
        <taxon>Oxyuridae</taxon>
        <taxon>Syphacia</taxon>
    </lineage>
</organism>
<dbReference type="GO" id="GO:0016558">
    <property type="term" value="P:protein import into peroxisome matrix"/>
    <property type="evidence" value="ECO:0007669"/>
    <property type="project" value="TreeGrafter"/>
</dbReference>
<reference evidence="6" key="1">
    <citation type="submission" date="2017-02" db="UniProtKB">
        <authorList>
            <consortium name="WormBaseParasite"/>
        </authorList>
    </citation>
    <scope>IDENTIFICATION</scope>
</reference>
<feature type="domain" description="AAA+ ATPase" evidence="4">
    <location>
        <begin position="77"/>
        <end position="214"/>
    </location>
</feature>
<dbReference type="PANTHER" id="PTHR23077:SF9">
    <property type="entry name" value="PEROXISOMAL ATPASE PEX6"/>
    <property type="match status" value="1"/>
</dbReference>
<dbReference type="Gene3D" id="1.10.8.60">
    <property type="match status" value="1"/>
</dbReference>
<accession>A0A0N5APF8</accession>
<dbReference type="GO" id="GO:0005778">
    <property type="term" value="C:peroxisomal membrane"/>
    <property type="evidence" value="ECO:0007669"/>
    <property type="project" value="TreeGrafter"/>
</dbReference>
<dbReference type="InterPro" id="IPR050168">
    <property type="entry name" value="AAA_ATPase_domain"/>
</dbReference>
<evidence type="ECO:0000256" key="3">
    <source>
        <dbReference type="ARBA" id="ARBA00023054"/>
    </source>
</evidence>
<keyword evidence="3" id="KW-0175">Coiled coil</keyword>
<keyword evidence="2" id="KW-0067">ATP-binding</keyword>
<dbReference type="InterPro" id="IPR027417">
    <property type="entry name" value="P-loop_NTPase"/>
</dbReference>
<dbReference type="SUPFAM" id="SSF52540">
    <property type="entry name" value="P-loop containing nucleoside triphosphate hydrolases"/>
    <property type="match status" value="1"/>
</dbReference>
<evidence type="ECO:0000256" key="2">
    <source>
        <dbReference type="ARBA" id="ARBA00022840"/>
    </source>
</evidence>
<dbReference type="Gene3D" id="3.40.50.300">
    <property type="entry name" value="P-loop containing nucleotide triphosphate hydrolases"/>
    <property type="match status" value="1"/>
</dbReference>
<evidence type="ECO:0000313" key="6">
    <source>
        <dbReference type="WBParaSite" id="SMUV_0000653301-mRNA-1"/>
    </source>
</evidence>
<dbReference type="SMART" id="SM00382">
    <property type="entry name" value="AAA"/>
    <property type="match status" value="1"/>
</dbReference>
<proteinExistence type="predicted"/>
<dbReference type="PANTHER" id="PTHR23077">
    <property type="entry name" value="AAA-FAMILY ATPASE"/>
    <property type="match status" value="1"/>
</dbReference>
<dbReference type="InterPro" id="IPR003593">
    <property type="entry name" value="AAA+_ATPase"/>
</dbReference>
<dbReference type="WBParaSite" id="SMUV_0000653301-mRNA-1">
    <property type="protein sequence ID" value="SMUV_0000653301-mRNA-1"/>
    <property type="gene ID" value="SMUV_0000653301"/>
</dbReference>
<keyword evidence="1" id="KW-0547">Nucleotide-binding</keyword>
<dbReference type="InterPro" id="IPR003959">
    <property type="entry name" value="ATPase_AAA_core"/>
</dbReference>
<name>A0A0N5APF8_9BILA</name>
<dbReference type="Proteomes" id="UP000046393">
    <property type="component" value="Unplaced"/>
</dbReference>
<dbReference type="AlphaFoldDB" id="A0A0N5APF8"/>
<protein>
    <submittedName>
        <fullName evidence="6">AAA domain-containing protein</fullName>
    </submittedName>
</protein>
<dbReference type="GO" id="GO:0016887">
    <property type="term" value="F:ATP hydrolysis activity"/>
    <property type="evidence" value="ECO:0007669"/>
    <property type="project" value="InterPro"/>
</dbReference>
<evidence type="ECO:0000256" key="1">
    <source>
        <dbReference type="ARBA" id="ARBA00022741"/>
    </source>
</evidence>
<evidence type="ECO:0000259" key="4">
    <source>
        <dbReference type="SMART" id="SM00382"/>
    </source>
</evidence>
<keyword evidence="5" id="KW-1185">Reference proteome</keyword>